<proteinExistence type="predicted"/>
<organism evidence="1">
    <name type="scientific">Ixodes ricinus</name>
    <name type="common">Common tick</name>
    <name type="synonym">Acarus ricinus</name>
    <dbReference type="NCBI Taxonomy" id="34613"/>
    <lineage>
        <taxon>Eukaryota</taxon>
        <taxon>Metazoa</taxon>
        <taxon>Ecdysozoa</taxon>
        <taxon>Arthropoda</taxon>
        <taxon>Chelicerata</taxon>
        <taxon>Arachnida</taxon>
        <taxon>Acari</taxon>
        <taxon>Parasitiformes</taxon>
        <taxon>Ixodida</taxon>
        <taxon>Ixodoidea</taxon>
        <taxon>Ixodidae</taxon>
        <taxon>Ixodinae</taxon>
        <taxon>Ixodes</taxon>
    </lineage>
</organism>
<sequence length="71" mass="8178">MRVYPYIWLVDGLYADIVCLIVSCTREEASRSPSVTFVHRSIRTLSMSNVYVKSLKTGRIFIPPNKSSHWT</sequence>
<reference evidence="1" key="1">
    <citation type="submission" date="2019-12" db="EMBL/GenBank/DDBJ databases">
        <title>An insight into the sialome of adult female Ixodes ricinus ticks feeding for 6 days.</title>
        <authorList>
            <person name="Perner J."/>
            <person name="Ribeiro J.M.C."/>
        </authorList>
    </citation>
    <scope>NUCLEOTIDE SEQUENCE</scope>
    <source>
        <strain evidence="1">Semi-engorged</strain>
        <tissue evidence="1">Salivary glands</tissue>
    </source>
</reference>
<dbReference type="EMBL" id="GIFC01000754">
    <property type="protein sequence ID" value="MXU82837.1"/>
    <property type="molecule type" value="Transcribed_RNA"/>
</dbReference>
<evidence type="ECO:0000313" key="1">
    <source>
        <dbReference type="EMBL" id="MXU82837.1"/>
    </source>
</evidence>
<dbReference type="AlphaFoldDB" id="A0A6B0U0V8"/>
<protein>
    <submittedName>
        <fullName evidence="1">Putative secreted protein</fullName>
    </submittedName>
</protein>
<accession>A0A6B0U0V8</accession>
<name>A0A6B0U0V8_IXORI</name>